<protein>
    <recommendedName>
        <fullName evidence="5">Protein BZR1 homolog</fullName>
    </recommendedName>
    <alternativeName>
        <fullName evidence="5">Protein BRASSINAZOLE-RESISTANT 1 homolog</fullName>
    </alternativeName>
</protein>
<comment type="subcellular location">
    <subcellularLocation>
        <location evidence="5">Nucleus</location>
    </subcellularLocation>
</comment>
<reference evidence="8" key="1">
    <citation type="submission" date="2024-03" db="EMBL/GenBank/DDBJ databases">
        <title>WGS assembly of Saponaria officinalis var. Norfolk2.</title>
        <authorList>
            <person name="Jenkins J."/>
            <person name="Shu S."/>
            <person name="Grimwood J."/>
            <person name="Barry K."/>
            <person name="Goodstein D."/>
            <person name="Schmutz J."/>
            <person name="Leebens-Mack J."/>
            <person name="Osbourn A."/>
        </authorList>
    </citation>
    <scope>NUCLEOTIDE SEQUENCE [LARGE SCALE GENOMIC DNA]</scope>
    <source>
        <strain evidence="8">JIC</strain>
    </source>
</reference>
<organism evidence="8 9">
    <name type="scientific">Saponaria officinalis</name>
    <name type="common">Common soapwort</name>
    <name type="synonym">Lychnis saponaria</name>
    <dbReference type="NCBI Taxonomy" id="3572"/>
    <lineage>
        <taxon>Eukaryota</taxon>
        <taxon>Viridiplantae</taxon>
        <taxon>Streptophyta</taxon>
        <taxon>Embryophyta</taxon>
        <taxon>Tracheophyta</taxon>
        <taxon>Spermatophyta</taxon>
        <taxon>Magnoliopsida</taxon>
        <taxon>eudicotyledons</taxon>
        <taxon>Gunneridae</taxon>
        <taxon>Pentapetalae</taxon>
        <taxon>Caryophyllales</taxon>
        <taxon>Caryophyllaceae</taxon>
        <taxon>Caryophylleae</taxon>
        <taxon>Saponaria</taxon>
    </lineage>
</organism>
<evidence type="ECO:0000259" key="7">
    <source>
        <dbReference type="Pfam" id="PF05687"/>
    </source>
</evidence>
<keyword evidence="9" id="KW-1185">Reference proteome</keyword>
<evidence type="ECO:0000256" key="1">
    <source>
        <dbReference type="ARBA" id="ARBA00005909"/>
    </source>
</evidence>
<evidence type="ECO:0000256" key="6">
    <source>
        <dbReference type="SAM" id="MobiDB-lite"/>
    </source>
</evidence>
<dbReference type="PANTHER" id="PTHR31506:SF22">
    <property type="entry name" value="PROTEIN BRASSINAZOLE-RESISTANT 2"/>
    <property type="match status" value="1"/>
</dbReference>
<dbReference type="GO" id="GO:0006351">
    <property type="term" value="P:DNA-templated transcription"/>
    <property type="evidence" value="ECO:0007669"/>
    <property type="project" value="InterPro"/>
</dbReference>
<accession>A0AAW1N987</accession>
<sequence length="314" mass="34134">MASEGASSGGGGGGGVSARRKPSWRERENNRRRERRRRAIAAKIFSGLRAQGNYNLPKHCDNNEVLKALCAEAGWIVEPDGTTYRKGMKRPPPEILASFNSFSACSSQVPSPLSSAFHSPIPSYQPSPCSSAPQSPTHNDINAQSNPFSFLCNSFPSNLPPLRISNSAPVSPLFSSPTSKTGPKPVFNLEAIAKESMASYNYQLFAASAPASPTRRRNFAPPTIPECDESDCSTIDSGQWISFQRFARPPVPNSPTFNLVRPMVQQMSLNDVIEERARAAEAETVKVTPWEGERIHDVAMDDLELTLGSGPART</sequence>
<dbReference type="PANTHER" id="PTHR31506">
    <property type="entry name" value="BES1/BZR1 HOMOLOG PROTEIN 3-RELATED"/>
    <property type="match status" value="1"/>
</dbReference>
<comment type="similarity">
    <text evidence="1 5">Belongs to the BZR/LAT61 family.</text>
</comment>
<feature type="region of interest" description="Disordered" evidence="6">
    <location>
        <begin position="1"/>
        <end position="36"/>
    </location>
</feature>
<evidence type="ECO:0000256" key="5">
    <source>
        <dbReference type="RuleBase" id="RU369040"/>
    </source>
</evidence>
<feature type="compositionally biased region" description="Gly residues" evidence="6">
    <location>
        <begin position="7"/>
        <end position="16"/>
    </location>
</feature>
<keyword evidence="2 5" id="KW-0805">Transcription regulation</keyword>
<evidence type="ECO:0000256" key="4">
    <source>
        <dbReference type="ARBA" id="ARBA00023163"/>
    </source>
</evidence>
<dbReference type="InterPro" id="IPR008540">
    <property type="entry name" value="BES1_N"/>
</dbReference>
<keyword evidence="4 5" id="KW-0804">Transcription</keyword>
<dbReference type="Pfam" id="PF05687">
    <property type="entry name" value="BES1_N"/>
    <property type="match status" value="1"/>
</dbReference>
<dbReference type="GO" id="GO:0005634">
    <property type="term" value="C:nucleus"/>
    <property type="evidence" value="ECO:0007669"/>
    <property type="project" value="UniProtKB-SubCell"/>
</dbReference>
<evidence type="ECO:0000256" key="2">
    <source>
        <dbReference type="ARBA" id="ARBA00023015"/>
    </source>
</evidence>
<comment type="function">
    <text evidence="5">Functions in brassinosteroid signaling. May function as transcriptional repressor.</text>
</comment>
<dbReference type="InterPro" id="IPR033264">
    <property type="entry name" value="BZR"/>
</dbReference>
<comment type="caution">
    <text evidence="8">The sequence shown here is derived from an EMBL/GenBank/DDBJ whole genome shotgun (WGS) entry which is preliminary data.</text>
</comment>
<evidence type="ECO:0000313" key="9">
    <source>
        <dbReference type="Proteomes" id="UP001443914"/>
    </source>
</evidence>
<dbReference type="AlphaFoldDB" id="A0AAW1N987"/>
<dbReference type="GO" id="GO:0003677">
    <property type="term" value="F:DNA binding"/>
    <property type="evidence" value="ECO:0007669"/>
    <property type="project" value="UniProtKB-UniRule"/>
</dbReference>
<dbReference type="EMBL" id="JBDFQZ010000001">
    <property type="protein sequence ID" value="KAK9756321.1"/>
    <property type="molecule type" value="Genomic_DNA"/>
</dbReference>
<name>A0AAW1N987_SAPOF</name>
<feature type="domain" description="BES1/BZR1 plant transcription factor N-terminal" evidence="7">
    <location>
        <begin position="18"/>
        <end position="142"/>
    </location>
</feature>
<gene>
    <name evidence="8" type="ORF">RND81_01G089000</name>
</gene>
<evidence type="ECO:0000256" key="3">
    <source>
        <dbReference type="ARBA" id="ARBA00023125"/>
    </source>
</evidence>
<keyword evidence="3 5" id="KW-0238">DNA-binding</keyword>
<keyword evidence="5" id="KW-1070">Brassinosteroid signaling pathway</keyword>
<dbReference type="GO" id="GO:0009742">
    <property type="term" value="P:brassinosteroid mediated signaling pathway"/>
    <property type="evidence" value="ECO:0007669"/>
    <property type="project" value="UniProtKB-UniRule"/>
</dbReference>
<dbReference type="GO" id="GO:0003700">
    <property type="term" value="F:DNA-binding transcription factor activity"/>
    <property type="evidence" value="ECO:0007669"/>
    <property type="project" value="UniProtKB-UniRule"/>
</dbReference>
<evidence type="ECO:0000313" key="8">
    <source>
        <dbReference type="EMBL" id="KAK9756321.1"/>
    </source>
</evidence>
<dbReference type="Proteomes" id="UP001443914">
    <property type="component" value="Unassembled WGS sequence"/>
</dbReference>
<proteinExistence type="inferred from homology"/>